<feature type="compositionally biased region" description="Low complexity" evidence="1">
    <location>
        <begin position="1"/>
        <end position="13"/>
    </location>
</feature>
<keyword evidence="2" id="KW-0812">Transmembrane</keyword>
<dbReference type="EMBL" id="FMZE01000010">
    <property type="protein sequence ID" value="SDD61105.1"/>
    <property type="molecule type" value="Genomic_DNA"/>
</dbReference>
<sequence length="233" mass="23963">MGSAVSFSRQSASSDDDSTGPGRAWDGRGTRLPRRRRWWLVTLAVVLAAIATYGNYALITSQDDRVDVLVLTREVRWGQPVAESDLGVAKVFPDQRLSFISASQRADTVGQVARGTLPAGTVLTPAQLGTELLPGPGERLLGLPVKPGNLPARGVAPGDLVQVSPAKDSAGNNDATQGSADMAKPLRARVVGVGPPDSTGAVTVDVVVGEDAARTATDLAGAPVVVVQLGPGA</sequence>
<dbReference type="InterPro" id="IPR013974">
    <property type="entry name" value="SAF"/>
</dbReference>
<protein>
    <submittedName>
        <fullName evidence="3">Uncharacterized protein</fullName>
    </submittedName>
</protein>
<name>A0A222VRU7_9PSEU</name>
<dbReference type="Proteomes" id="UP000199494">
    <property type="component" value="Unassembled WGS sequence"/>
</dbReference>
<feature type="transmembrane region" description="Helical" evidence="2">
    <location>
        <begin position="38"/>
        <end position="59"/>
    </location>
</feature>
<evidence type="ECO:0000313" key="4">
    <source>
        <dbReference type="Proteomes" id="UP000199494"/>
    </source>
</evidence>
<accession>A0A222VRU7</accession>
<evidence type="ECO:0000256" key="2">
    <source>
        <dbReference type="SAM" id="Phobius"/>
    </source>
</evidence>
<dbReference type="KEGG" id="pmad:BAY61_18185"/>
<feature type="region of interest" description="Disordered" evidence="1">
    <location>
        <begin position="1"/>
        <end position="28"/>
    </location>
</feature>
<dbReference type="OrthoDB" id="4168643at2"/>
<keyword evidence="2" id="KW-0472">Membrane</keyword>
<dbReference type="AlphaFoldDB" id="A0A222VRU7"/>
<evidence type="ECO:0000313" key="3">
    <source>
        <dbReference type="EMBL" id="SDD61105.1"/>
    </source>
</evidence>
<reference evidence="3 4" key="1">
    <citation type="submission" date="2016-10" db="EMBL/GenBank/DDBJ databases">
        <authorList>
            <person name="de Groot N.N."/>
        </authorList>
    </citation>
    <scope>NUCLEOTIDE SEQUENCE [LARGE SCALE GENOMIC DNA]</scope>
    <source>
        <strain evidence="3 4">CGMCC 4.5506</strain>
    </source>
</reference>
<keyword evidence="4" id="KW-1185">Reference proteome</keyword>
<evidence type="ECO:0000256" key="1">
    <source>
        <dbReference type="SAM" id="MobiDB-lite"/>
    </source>
</evidence>
<dbReference type="STRING" id="530584.SAMN05421630_110197"/>
<proteinExistence type="predicted"/>
<keyword evidence="2" id="KW-1133">Transmembrane helix</keyword>
<gene>
    <name evidence="3" type="ORF">SAMN05421630_110197</name>
</gene>
<dbReference type="CDD" id="cd11614">
    <property type="entry name" value="SAF_CpaB_FlgA_like"/>
    <property type="match status" value="1"/>
</dbReference>
<dbReference type="SMART" id="SM00858">
    <property type="entry name" value="SAF"/>
    <property type="match status" value="1"/>
</dbReference>
<organism evidence="3 4">
    <name type="scientific">Prauserella marina</name>
    <dbReference type="NCBI Taxonomy" id="530584"/>
    <lineage>
        <taxon>Bacteria</taxon>
        <taxon>Bacillati</taxon>
        <taxon>Actinomycetota</taxon>
        <taxon>Actinomycetes</taxon>
        <taxon>Pseudonocardiales</taxon>
        <taxon>Pseudonocardiaceae</taxon>
        <taxon>Prauserella</taxon>
    </lineage>
</organism>